<protein>
    <submittedName>
        <fullName evidence="1">Uncharacterized protein</fullName>
    </submittedName>
</protein>
<comment type="caution">
    <text evidence="1">The sequence shown here is derived from an EMBL/GenBank/DDBJ whole genome shotgun (WGS) entry which is preliminary data.</text>
</comment>
<dbReference type="AlphaFoldDB" id="A0A819XZD3"/>
<proteinExistence type="predicted"/>
<reference evidence="1" key="1">
    <citation type="submission" date="2021-02" db="EMBL/GenBank/DDBJ databases">
        <authorList>
            <person name="Nowell W R."/>
        </authorList>
    </citation>
    <scope>NUCLEOTIDE SEQUENCE</scope>
</reference>
<sequence>MPRREAIRTLLNLQDPTNATKLGACLPTPPPTDCSDSCSGNCGCNCVGPPGCVDMFALLFVHSLPFSSLCFVSVIIPDEDLIYINERLQLKVHMNREDALNSIIELENYYTGLKNNLHGSPSEMVDEAWHAHILNTLMYFRFSTAEFGLYLHHIPFWSGNRKQTGQLNDDISMLEKLKKLGIQNINETPCCCQYAQINCLKPTQRYYHISSDWLRPKNNLITIFDDSSTPSPGSLGLVQRVVTN</sequence>
<gene>
    <name evidence="1" type="ORF">JBS370_LOCUS33875</name>
</gene>
<dbReference type="Proteomes" id="UP000663836">
    <property type="component" value="Unassembled WGS sequence"/>
</dbReference>
<organism evidence="1 2">
    <name type="scientific">Rotaria sordida</name>
    <dbReference type="NCBI Taxonomy" id="392033"/>
    <lineage>
        <taxon>Eukaryota</taxon>
        <taxon>Metazoa</taxon>
        <taxon>Spiralia</taxon>
        <taxon>Gnathifera</taxon>
        <taxon>Rotifera</taxon>
        <taxon>Eurotatoria</taxon>
        <taxon>Bdelloidea</taxon>
        <taxon>Philodinida</taxon>
        <taxon>Philodinidae</taxon>
        <taxon>Rotaria</taxon>
    </lineage>
</organism>
<evidence type="ECO:0000313" key="2">
    <source>
        <dbReference type="Proteomes" id="UP000663836"/>
    </source>
</evidence>
<name>A0A819XZD3_9BILA</name>
<evidence type="ECO:0000313" key="1">
    <source>
        <dbReference type="EMBL" id="CAF4148708.1"/>
    </source>
</evidence>
<accession>A0A819XZD3</accession>
<dbReference type="EMBL" id="CAJOBD010010187">
    <property type="protein sequence ID" value="CAF4148708.1"/>
    <property type="molecule type" value="Genomic_DNA"/>
</dbReference>